<sequence>HRGRRRGHRSEGGGDGGDRVSGLSSFFISRSVKARHLRGRWRLALGERSGLQVGIENRRHAFEDLDRQCRGELEAFGRAARYVRGQRAVMVVADVEHESGGAVDRLGREHASAGTEAFDAVVTC</sequence>
<organism evidence="2">
    <name type="scientific">Tanacetum cinerariifolium</name>
    <name type="common">Dalmatian daisy</name>
    <name type="synonym">Chrysanthemum cinerariifolium</name>
    <dbReference type="NCBI Taxonomy" id="118510"/>
    <lineage>
        <taxon>Eukaryota</taxon>
        <taxon>Viridiplantae</taxon>
        <taxon>Streptophyta</taxon>
        <taxon>Embryophyta</taxon>
        <taxon>Tracheophyta</taxon>
        <taxon>Spermatophyta</taxon>
        <taxon>Magnoliopsida</taxon>
        <taxon>eudicotyledons</taxon>
        <taxon>Gunneridae</taxon>
        <taxon>Pentapetalae</taxon>
        <taxon>asterids</taxon>
        <taxon>campanulids</taxon>
        <taxon>Asterales</taxon>
        <taxon>Asteraceae</taxon>
        <taxon>Asteroideae</taxon>
        <taxon>Anthemideae</taxon>
        <taxon>Anthemidinae</taxon>
        <taxon>Tanacetum</taxon>
    </lineage>
</organism>
<reference evidence="2" key="1">
    <citation type="journal article" date="2019" name="Sci. Rep.">
        <title>Draft genome of Tanacetum cinerariifolium, the natural source of mosquito coil.</title>
        <authorList>
            <person name="Yamashiro T."/>
            <person name="Shiraishi A."/>
            <person name="Satake H."/>
            <person name="Nakayama K."/>
        </authorList>
    </citation>
    <scope>NUCLEOTIDE SEQUENCE</scope>
</reference>
<feature type="compositionally biased region" description="Basic and acidic residues" evidence="1">
    <location>
        <begin position="9"/>
        <end position="18"/>
    </location>
</feature>
<dbReference type="AlphaFoldDB" id="A0A699VKC8"/>
<comment type="caution">
    <text evidence="2">The sequence shown here is derived from an EMBL/GenBank/DDBJ whole genome shotgun (WGS) entry which is preliminary data.</text>
</comment>
<dbReference type="EMBL" id="BKCJ011437389">
    <property type="protein sequence ID" value="GFD33611.1"/>
    <property type="molecule type" value="Genomic_DNA"/>
</dbReference>
<accession>A0A699VKC8</accession>
<proteinExistence type="predicted"/>
<feature type="non-terminal residue" evidence="2">
    <location>
        <position position="124"/>
    </location>
</feature>
<protein>
    <submittedName>
        <fullName evidence="2">Uncharacterized protein</fullName>
    </submittedName>
</protein>
<evidence type="ECO:0000256" key="1">
    <source>
        <dbReference type="SAM" id="MobiDB-lite"/>
    </source>
</evidence>
<evidence type="ECO:0000313" key="2">
    <source>
        <dbReference type="EMBL" id="GFD33611.1"/>
    </source>
</evidence>
<feature type="region of interest" description="Disordered" evidence="1">
    <location>
        <begin position="1"/>
        <end position="21"/>
    </location>
</feature>
<name>A0A699VKC8_TANCI</name>
<feature type="non-terminal residue" evidence="2">
    <location>
        <position position="1"/>
    </location>
</feature>
<gene>
    <name evidence="2" type="ORF">Tci_905580</name>
</gene>